<reference evidence="4" key="1">
    <citation type="journal article" date="2019" name="Int. J. Syst. Evol. Microbiol.">
        <title>The Global Catalogue of Microorganisms (GCM) 10K type strain sequencing project: providing services to taxonomists for standard genome sequencing and annotation.</title>
        <authorList>
            <consortium name="The Broad Institute Genomics Platform"/>
            <consortium name="The Broad Institute Genome Sequencing Center for Infectious Disease"/>
            <person name="Wu L."/>
            <person name="Ma J."/>
        </authorList>
    </citation>
    <scope>NUCLEOTIDE SEQUENCE [LARGE SCALE GENOMIC DNA]</scope>
    <source>
        <strain evidence="4">JCM 17804</strain>
    </source>
</reference>
<keyword evidence="2" id="KW-0067">ATP-binding</keyword>
<evidence type="ECO:0000256" key="1">
    <source>
        <dbReference type="ARBA" id="ARBA00022741"/>
    </source>
</evidence>
<name>A0ABP8I0B9_9BURK</name>
<sequence length="283" mass="29854">MTRMMSDQAEGLRRLLAQSRTRMLAIASMGRGQGATTVTMNLAAALAQQGRQVMLLDEHGHGDGTAAACWGLAPAGALADVALRRTTLQDAAARSACGVQVLPAVPRTVALSADPRSLWQGDVILVDAALDAEGRLSGLAQRADELVLVMRPHAAAITATYAGVKRLHYAHALRQLRFVVNGVDEPRAAQQVTDNLAQAGSRYLAVSLQPAGSVRAEPHMRDAQRLARTVVEAYPASPAAADFRRIADEMGHWPWRPGASLVAPPPAPASPCQARDATIATAC</sequence>
<proteinExistence type="predicted"/>
<dbReference type="PANTHER" id="PTHR43384">
    <property type="entry name" value="SEPTUM SITE-DETERMINING PROTEIN MIND HOMOLOG, CHLOROPLASTIC-RELATED"/>
    <property type="match status" value="1"/>
</dbReference>
<keyword evidence="3" id="KW-0282">Flagellum</keyword>
<dbReference type="InterPro" id="IPR027417">
    <property type="entry name" value="P-loop_NTPase"/>
</dbReference>
<keyword evidence="3" id="KW-0969">Cilium</keyword>
<evidence type="ECO:0000313" key="4">
    <source>
        <dbReference type="Proteomes" id="UP001500975"/>
    </source>
</evidence>
<dbReference type="Proteomes" id="UP001500975">
    <property type="component" value="Unassembled WGS sequence"/>
</dbReference>
<gene>
    <name evidence="3" type="ORF">GCM10023165_34800</name>
</gene>
<evidence type="ECO:0000313" key="3">
    <source>
        <dbReference type="EMBL" id="GAA4348714.1"/>
    </source>
</evidence>
<keyword evidence="1" id="KW-0547">Nucleotide-binding</keyword>
<keyword evidence="4" id="KW-1185">Reference proteome</keyword>
<accession>A0ABP8I0B9</accession>
<dbReference type="PANTHER" id="PTHR43384:SF6">
    <property type="entry name" value="SEPTUM SITE-DETERMINING PROTEIN MIND HOMOLOG, CHLOROPLASTIC"/>
    <property type="match status" value="1"/>
</dbReference>
<organism evidence="3 4">
    <name type="scientific">Variovorax defluvii</name>
    <dbReference type="NCBI Taxonomy" id="913761"/>
    <lineage>
        <taxon>Bacteria</taxon>
        <taxon>Pseudomonadati</taxon>
        <taxon>Pseudomonadota</taxon>
        <taxon>Betaproteobacteria</taxon>
        <taxon>Burkholderiales</taxon>
        <taxon>Comamonadaceae</taxon>
        <taxon>Variovorax</taxon>
    </lineage>
</organism>
<protein>
    <submittedName>
        <fullName evidence="3">Flagellar biosynthesis protein FlhG</fullName>
    </submittedName>
</protein>
<evidence type="ECO:0000256" key="2">
    <source>
        <dbReference type="ARBA" id="ARBA00022840"/>
    </source>
</evidence>
<dbReference type="EMBL" id="BAABGJ010000057">
    <property type="protein sequence ID" value="GAA4348714.1"/>
    <property type="molecule type" value="Genomic_DNA"/>
</dbReference>
<dbReference type="SUPFAM" id="SSF52540">
    <property type="entry name" value="P-loop containing nucleoside triphosphate hydrolases"/>
    <property type="match status" value="1"/>
</dbReference>
<keyword evidence="3" id="KW-0966">Cell projection</keyword>
<dbReference type="InterPro" id="IPR050625">
    <property type="entry name" value="ParA/MinD_ATPase"/>
</dbReference>
<dbReference type="Gene3D" id="3.40.50.300">
    <property type="entry name" value="P-loop containing nucleotide triphosphate hydrolases"/>
    <property type="match status" value="1"/>
</dbReference>
<comment type="caution">
    <text evidence="3">The sequence shown here is derived from an EMBL/GenBank/DDBJ whole genome shotgun (WGS) entry which is preliminary data.</text>
</comment>